<gene>
    <name evidence="2" type="ORF">FRACYDRAFT_246423</name>
</gene>
<accession>A0A1E7EZQ1</accession>
<name>A0A1E7EZQ1_9STRA</name>
<feature type="region of interest" description="Disordered" evidence="1">
    <location>
        <begin position="250"/>
        <end position="309"/>
    </location>
</feature>
<keyword evidence="3" id="KW-1185">Reference proteome</keyword>
<proteinExistence type="predicted"/>
<evidence type="ECO:0000256" key="1">
    <source>
        <dbReference type="SAM" id="MobiDB-lite"/>
    </source>
</evidence>
<protein>
    <submittedName>
        <fullName evidence="2">Uncharacterized protein</fullName>
    </submittedName>
</protein>
<sequence>MSLSTSPISIRATSVKPPRVLLIMSKEGTKKKVHFKAKTYVVDILSHHGYSNTERNSMWYDKDEYRTFQIDEIRELLSCPPFERKEKSRRTQQIDNVRSLVFEAQSFQRKQQVETTSIPASHDNSSKWLAEFYRHHSESCAIAARQRGLENELELIKLKHSALFRKSTVSKGTTNYTLANNNARWSPVIDGDKQNPSLSLLSNKLTNNNDTSPNTIKSSRMLRLELCKDFDLKGNSMINPTITIKSIGAFSPNKQRQDQRWSASNTSTNSRRNVPKCDTLLKPLKHSMTPPSLSSPNFSSKRMPTMRHL</sequence>
<dbReference type="Proteomes" id="UP000095751">
    <property type="component" value="Unassembled WGS sequence"/>
</dbReference>
<dbReference type="AlphaFoldDB" id="A0A1E7EZQ1"/>
<dbReference type="OrthoDB" id="10601411at2759"/>
<dbReference type="EMBL" id="KV784369">
    <property type="protein sequence ID" value="OEU11309.1"/>
    <property type="molecule type" value="Genomic_DNA"/>
</dbReference>
<organism evidence="2 3">
    <name type="scientific">Fragilariopsis cylindrus CCMP1102</name>
    <dbReference type="NCBI Taxonomy" id="635003"/>
    <lineage>
        <taxon>Eukaryota</taxon>
        <taxon>Sar</taxon>
        <taxon>Stramenopiles</taxon>
        <taxon>Ochrophyta</taxon>
        <taxon>Bacillariophyta</taxon>
        <taxon>Bacillariophyceae</taxon>
        <taxon>Bacillariophycidae</taxon>
        <taxon>Bacillariales</taxon>
        <taxon>Bacillariaceae</taxon>
        <taxon>Fragilariopsis</taxon>
    </lineage>
</organism>
<evidence type="ECO:0000313" key="3">
    <source>
        <dbReference type="Proteomes" id="UP000095751"/>
    </source>
</evidence>
<dbReference type="InParanoid" id="A0A1E7EZQ1"/>
<evidence type="ECO:0000313" key="2">
    <source>
        <dbReference type="EMBL" id="OEU11309.1"/>
    </source>
</evidence>
<dbReference type="KEGG" id="fcy:FRACYDRAFT_246423"/>
<reference evidence="2 3" key="1">
    <citation type="submission" date="2016-09" db="EMBL/GenBank/DDBJ databases">
        <title>Extensive genetic diversity and differential bi-allelic expression allows diatom success in the polar Southern Ocean.</title>
        <authorList>
            <consortium name="DOE Joint Genome Institute"/>
            <person name="Mock T."/>
            <person name="Otillar R.P."/>
            <person name="Strauss J."/>
            <person name="Dupont C."/>
            <person name="Frickenhaus S."/>
            <person name="Maumus F."/>
            <person name="Mcmullan M."/>
            <person name="Sanges R."/>
            <person name="Schmutz J."/>
            <person name="Toseland A."/>
            <person name="Valas R."/>
            <person name="Veluchamy A."/>
            <person name="Ward B.J."/>
            <person name="Allen A."/>
            <person name="Barry K."/>
            <person name="Falciatore A."/>
            <person name="Ferrante M."/>
            <person name="Fortunato A.E."/>
            <person name="Gloeckner G."/>
            <person name="Gruber A."/>
            <person name="Hipkin R."/>
            <person name="Janech M."/>
            <person name="Kroth P."/>
            <person name="Leese F."/>
            <person name="Lindquist E."/>
            <person name="Lyon B.R."/>
            <person name="Martin J."/>
            <person name="Mayer C."/>
            <person name="Parker M."/>
            <person name="Quesneville H."/>
            <person name="Raymond J."/>
            <person name="Uhlig C."/>
            <person name="Valentin K.U."/>
            <person name="Worden A.Z."/>
            <person name="Armbrust E.V."/>
            <person name="Bowler C."/>
            <person name="Green B."/>
            <person name="Moulton V."/>
            <person name="Van Oosterhout C."/>
            <person name="Grigoriev I."/>
        </authorList>
    </citation>
    <scope>NUCLEOTIDE SEQUENCE [LARGE SCALE GENOMIC DNA]</scope>
    <source>
        <strain evidence="2 3">CCMP1102</strain>
    </source>
</reference>
<feature type="compositionally biased region" description="Polar residues" evidence="1">
    <location>
        <begin position="289"/>
        <end position="302"/>
    </location>
</feature>